<reference evidence="3 4" key="1">
    <citation type="journal article" date="2017" name="Mol. Ecol.">
        <title>Comparative and population genomic landscape of Phellinus noxius: A hypervariable fungus causing root rot in trees.</title>
        <authorList>
            <person name="Chung C.L."/>
            <person name="Lee T.J."/>
            <person name="Akiba M."/>
            <person name="Lee H.H."/>
            <person name="Kuo T.H."/>
            <person name="Liu D."/>
            <person name="Ke H.M."/>
            <person name="Yokoi T."/>
            <person name="Roa M.B."/>
            <person name="Lu M.J."/>
            <person name="Chang Y.Y."/>
            <person name="Ann P.J."/>
            <person name="Tsai J.N."/>
            <person name="Chen C.Y."/>
            <person name="Tzean S.S."/>
            <person name="Ota Y."/>
            <person name="Hattori T."/>
            <person name="Sahashi N."/>
            <person name="Liou R.F."/>
            <person name="Kikuchi T."/>
            <person name="Tsai I.J."/>
        </authorList>
    </citation>
    <scope>NUCLEOTIDE SEQUENCE [LARGE SCALE GENOMIC DNA]</scope>
    <source>
        <strain evidence="3 4">FFPRI411160</strain>
    </source>
</reference>
<sequence length="538" mass="57877">MVGNFLLLKLLLYLLVLALQIVDTSAQETLAINQTRTIDTSSLTSNTFRLPQTTTSELVVTIALCGNLSDGTRFFVTNNTAIADPSASSGSTDDVFEIVVNGNGFGNFTLLGDGGGMFAISKGSDDLSLEVGVSDGEPMHELLTELPLLGDTTANQALVFSPAFLPQNIIEPTYPNYTLPSANNPFPDSTNSPSVFPNFTLIVGPTAAFPDFNATSETFSDGSPLTACSIKSRGNITINSNTSAVDTSLVLRDTKGWRTQWFFSGLQPLTNYTVFVIQDDVKVSGPINIVTKSAFFACPLAHSLPYCPEVSYAVPLPFPDSAPAYTADNMPTNISEPLLSYMTNFTQSLLTFACGRDWYSPLMTCADCQLAYRTWLCSVQLPRCGESPTTSSTTTSASSTATATQKKKKRKRSYFWRRDENAQTVLSTSSLSPSLKAQNSSDPDNSRNANLPALTSNEGNWTELLPCLETCNAVERACPNFLGIACPVPRFNAYQSYGVGFIDGDAKDPGGTWLQKGGKTGVAQDRWGNVWCNGPGLV</sequence>
<dbReference type="STRING" id="2282107.A0A286U5Z9"/>
<dbReference type="GO" id="GO:0098703">
    <property type="term" value="P:calcium ion import across plasma membrane"/>
    <property type="evidence" value="ECO:0007669"/>
    <property type="project" value="InterPro"/>
</dbReference>
<feature type="compositionally biased region" description="Low complexity" evidence="1">
    <location>
        <begin position="426"/>
        <end position="435"/>
    </location>
</feature>
<evidence type="ECO:0000313" key="4">
    <source>
        <dbReference type="Proteomes" id="UP000217199"/>
    </source>
</evidence>
<comment type="caution">
    <text evidence="3">The sequence shown here is derived from an EMBL/GenBank/DDBJ whole genome shotgun (WGS) entry which is preliminary data.</text>
</comment>
<feature type="signal peptide" evidence="2">
    <location>
        <begin position="1"/>
        <end position="26"/>
    </location>
</feature>
<dbReference type="PANTHER" id="PTHR39142">
    <property type="entry name" value="MID1P"/>
    <property type="match status" value="1"/>
</dbReference>
<feature type="chain" id="PRO_5013642195" evidence="2">
    <location>
        <begin position="27"/>
        <end position="538"/>
    </location>
</feature>
<dbReference type="Proteomes" id="UP000217199">
    <property type="component" value="Unassembled WGS sequence"/>
</dbReference>
<proteinExistence type="predicted"/>
<dbReference type="EMBL" id="NBII01000011">
    <property type="protein sequence ID" value="PAV14977.1"/>
    <property type="molecule type" value="Genomic_DNA"/>
</dbReference>
<dbReference type="OrthoDB" id="5405745at2759"/>
<feature type="compositionally biased region" description="Polar residues" evidence="1">
    <location>
        <begin position="436"/>
        <end position="455"/>
    </location>
</feature>
<keyword evidence="4" id="KW-1185">Reference proteome</keyword>
<dbReference type="GO" id="GO:0005262">
    <property type="term" value="F:calcium channel activity"/>
    <property type="evidence" value="ECO:0007669"/>
    <property type="project" value="InterPro"/>
</dbReference>
<evidence type="ECO:0000313" key="3">
    <source>
        <dbReference type="EMBL" id="PAV14977.1"/>
    </source>
</evidence>
<accession>A0A286U5Z9</accession>
<dbReference type="PANTHER" id="PTHR39142:SF1">
    <property type="entry name" value="AEL197CP"/>
    <property type="match status" value="1"/>
</dbReference>
<feature type="region of interest" description="Disordered" evidence="1">
    <location>
        <begin position="387"/>
        <end position="413"/>
    </location>
</feature>
<evidence type="ECO:0000256" key="2">
    <source>
        <dbReference type="SAM" id="SignalP"/>
    </source>
</evidence>
<dbReference type="AlphaFoldDB" id="A0A286U5Z9"/>
<dbReference type="InterPro" id="IPR024338">
    <property type="entry name" value="MID1/Yam8"/>
</dbReference>
<feature type="compositionally biased region" description="Low complexity" evidence="1">
    <location>
        <begin position="389"/>
        <end position="404"/>
    </location>
</feature>
<evidence type="ECO:0000256" key="1">
    <source>
        <dbReference type="SAM" id="MobiDB-lite"/>
    </source>
</evidence>
<organism evidence="3 4">
    <name type="scientific">Pyrrhoderma noxium</name>
    <dbReference type="NCBI Taxonomy" id="2282107"/>
    <lineage>
        <taxon>Eukaryota</taxon>
        <taxon>Fungi</taxon>
        <taxon>Dikarya</taxon>
        <taxon>Basidiomycota</taxon>
        <taxon>Agaricomycotina</taxon>
        <taxon>Agaricomycetes</taxon>
        <taxon>Hymenochaetales</taxon>
        <taxon>Hymenochaetaceae</taxon>
        <taxon>Pyrrhoderma</taxon>
    </lineage>
</organism>
<name>A0A286U5Z9_9AGAM</name>
<keyword evidence="2" id="KW-0732">Signal</keyword>
<gene>
    <name evidence="3" type="ORF">PNOK_0953000</name>
</gene>
<dbReference type="InParanoid" id="A0A286U5Z9"/>
<feature type="region of interest" description="Disordered" evidence="1">
    <location>
        <begin position="426"/>
        <end position="455"/>
    </location>
</feature>
<dbReference type="Pfam" id="PF12929">
    <property type="entry name" value="Mid1"/>
    <property type="match status" value="1"/>
</dbReference>
<protein>
    <submittedName>
        <fullName evidence="3">Calcium channel</fullName>
    </submittedName>
</protein>